<dbReference type="EMBL" id="CP104395">
    <property type="protein sequence ID" value="WEL19780.1"/>
    <property type="molecule type" value="Genomic_DNA"/>
</dbReference>
<evidence type="ECO:0000256" key="1">
    <source>
        <dbReference type="ARBA" id="ARBA00022478"/>
    </source>
</evidence>
<evidence type="ECO:0000313" key="5">
    <source>
        <dbReference type="Proteomes" id="UP001218034"/>
    </source>
</evidence>
<dbReference type="Pfam" id="PF13656">
    <property type="entry name" value="RNA_pol_L_2"/>
    <property type="match status" value="1"/>
</dbReference>
<name>A0ABY8CGZ8_9ARCH</name>
<keyword evidence="1" id="KW-0240">DNA-directed RNA polymerase</keyword>
<evidence type="ECO:0000259" key="3">
    <source>
        <dbReference type="Pfam" id="PF13656"/>
    </source>
</evidence>
<dbReference type="InterPro" id="IPR009025">
    <property type="entry name" value="RBP11-like_dimer"/>
</dbReference>
<sequence length="80" mass="8990">MELESFEKDGRLALDVAQHHTVANLVRKALWEVGVEAAYDKGHPLGDESTLIVESDTPEEDLQKGIEKAKEWMDELEGQL</sequence>
<accession>A0ABY8CGZ8</accession>
<proteinExistence type="predicted"/>
<dbReference type="GeneID" id="90590208"/>
<dbReference type="InterPro" id="IPR036603">
    <property type="entry name" value="RBP11-like"/>
</dbReference>
<gene>
    <name evidence="4" type="ORF">SVXNc_0771</name>
</gene>
<dbReference type="RefSeq" id="WP_347721612.1">
    <property type="nucleotide sequence ID" value="NZ_CP104395.1"/>
</dbReference>
<evidence type="ECO:0000256" key="2">
    <source>
        <dbReference type="ARBA" id="ARBA00023163"/>
    </source>
</evidence>
<organism evidence="4 5">
    <name type="scientific">Candidatus Nanohalococcus occultus</name>
    <dbReference type="NCBI Taxonomy" id="2978047"/>
    <lineage>
        <taxon>Archaea</taxon>
        <taxon>Candidatus Nanohalarchaeota</taxon>
        <taxon>Candidatus Nanohalarchaeota incertae sedis</taxon>
        <taxon>Candidatus Nanohalococcus</taxon>
    </lineage>
</organism>
<reference evidence="4 5" key="1">
    <citation type="submission" date="2022-09" db="EMBL/GenBank/DDBJ databases">
        <title>Xylan utilization by haloarchaea-nanohaloarchaea associations.</title>
        <authorList>
            <person name="Yakimov M."/>
        </authorList>
    </citation>
    <scope>NUCLEOTIDE SEQUENCE [LARGE SCALE GENOMIC DNA]</scope>
    <source>
        <strain evidence="4 5">SVXNc</strain>
    </source>
</reference>
<dbReference type="SUPFAM" id="SSF55257">
    <property type="entry name" value="RBP11-like subunits of RNA polymerase"/>
    <property type="match status" value="1"/>
</dbReference>
<feature type="domain" description="DNA-directed RNA polymerase RBP11-like dimerisation" evidence="3">
    <location>
        <begin position="19"/>
        <end position="77"/>
    </location>
</feature>
<evidence type="ECO:0000313" key="4">
    <source>
        <dbReference type="EMBL" id="WEL19780.1"/>
    </source>
</evidence>
<keyword evidence="5" id="KW-1185">Reference proteome</keyword>
<dbReference type="Gene3D" id="3.30.1360.10">
    <property type="entry name" value="RNA polymerase, RBP11-like subunit"/>
    <property type="match status" value="1"/>
</dbReference>
<protein>
    <recommendedName>
        <fullName evidence="3">DNA-directed RNA polymerase RBP11-like dimerisation domain-containing protein</fullName>
    </recommendedName>
</protein>
<keyword evidence="2" id="KW-0804">Transcription</keyword>
<dbReference type="Proteomes" id="UP001218034">
    <property type="component" value="Chromosome"/>
</dbReference>